<organism evidence="2 3">
    <name type="scientific">Corynebacterium uropygiale</name>
    <dbReference type="NCBI Taxonomy" id="1775911"/>
    <lineage>
        <taxon>Bacteria</taxon>
        <taxon>Bacillati</taxon>
        <taxon>Actinomycetota</taxon>
        <taxon>Actinomycetes</taxon>
        <taxon>Mycobacteriales</taxon>
        <taxon>Corynebacteriaceae</taxon>
        <taxon>Corynebacterium</taxon>
    </lineage>
</organism>
<reference evidence="2" key="1">
    <citation type="submission" date="2022-01" db="EMBL/GenBank/DDBJ databases">
        <title>Corynebacterium sp. nov isolated from isolated from the feces of the greater white-fronted geese (Anser albifrons) at Poyang Lake, PR China.</title>
        <authorList>
            <person name="Liu Q."/>
        </authorList>
    </citation>
    <scope>NUCLEOTIDE SEQUENCE</scope>
    <source>
        <strain evidence="2">JCM 32435</strain>
    </source>
</reference>
<evidence type="ECO:0000313" key="2">
    <source>
        <dbReference type="EMBL" id="MCF4006154.1"/>
    </source>
</evidence>
<dbReference type="AlphaFoldDB" id="A0A9X1TZW0"/>
<keyword evidence="3" id="KW-1185">Reference proteome</keyword>
<dbReference type="Proteomes" id="UP001139336">
    <property type="component" value="Unassembled WGS sequence"/>
</dbReference>
<dbReference type="Pfam" id="PF14013">
    <property type="entry name" value="MT0933_antitox"/>
    <property type="match status" value="1"/>
</dbReference>
<name>A0A9X1TZW0_9CORY</name>
<feature type="compositionally biased region" description="Gly residues" evidence="1">
    <location>
        <begin position="54"/>
        <end position="63"/>
    </location>
</feature>
<proteinExistence type="predicted"/>
<evidence type="ECO:0000313" key="3">
    <source>
        <dbReference type="Proteomes" id="UP001139336"/>
    </source>
</evidence>
<protein>
    <submittedName>
        <fullName evidence="2">Antitoxin</fullName>
    </submittedName>
</protein>
<feature type="region of interest" description="Disordered" evidence="1">
    <location>
        <begin position="1"/>
        <end position="20"/>
    </location>
</feature>
<gene>
    <name evidence="2" type="ORF">L1O03_03040</name>
</gene>
<feature type="compositionally biased region" description="Basic and acidic residues" evidence="1">
    <location>
        <begin position="29"/>
        <end position="52"/>
    </location>
</feature>
<dbReference type="RefSeq" id="WP_236117929.1">
    <property type="nucleotide sequence ID" value="NZ_JAKGSI010000001.1"/>
</dbReference>
<accession>A0A9X1TZW0</accession>
<dbReference type="EMBL" id="JAKGSI010000001">
    <property type="protein sequence ID" value="MCF4006154.1"/>
    <property type="molecule type" value="Genomic_DNA"/>
</dbReference>
<sequence length="63" mass="7001">MGLMDKAKEFLNSDKGEQVTDQALDRAEQAAKDKFGEDKADQIHQVRDKIDEQVGGGDPQPEQ</sequence>
<feature type="region of interest" description="Disordered" evidence="1">
    <location>
        <begin position="29"/>
        <end position="63"/>
    </location>
</feature>
<comment type="caution">
    <text evidence="2">The sequence shown here is derived from an EMBL/GenBank/DDBJ whole genome shotgun (WGS) entry which is preliminary data.</text>
</comment>
<dbReference type="InterPro" id="IPR028037">
    <property type="entry name" value="Antitoxin_Rv0909/MT0933"/>
</dbReference>
<evidence type="ECO:0000256" key="1">
    <source>
        <dbReference type="SAM" id="MobiDB-lite"/>
    </source>
</evidence>